<proteinExistence type="predicted"/>
<dbReference type="EMBL" id="CAJVCH010546267">
    <property type="protein sequence ID" value="CAG7828142.1"/>
    <property type="molecule type" value="Genomic_DNA"/>
</dbReference>
<evidence type="ECO:0000313" key="1">
    <source>
        <dbReference type="EMBL" id="CAG7828142.1"/>
    </source>
</evidence>
<organism evidence="1 2">
    <name type="scientific">Allacma fusca</name>
    <dbReference type="NCBI Taxonomy" id="39272"/>
    <lineage>
        <taxon>Eukaryota</taxon>
        <taxon>Metazoa</taxon>
        <taxon>Ecdysozoa</taxon>
        <taxon>Arthropoda</taxon>
        <taxon>Hexapoda</taxon>
        <taxon>Collembola</taxon>
        <taxon>Symphypleona</taxon>
        <taxon>Sminthuridae</taxon>
        <taxon>Allacma</taxon>
    </lineage>
</organism>
<name>A0A8J2LB31_9HEXA</name>
<reference evidence="1" key="1">
    <citation type="submission" date="2021-06" db="EMBL/GenBank/DDBJ databases">
        <authorList>
            <person name="Hodson N. C."/>
            <person name="Mongue J. A."/>
            <person name="Jaron S. K."/>
        </authorList>
    </citation>
    <scope>NUCLEOTIDE SEQUENCE</scope>
</reference>
<evidence type="ECO:0000313" key="2">
    <source>
        <dbReference type="Proteomes" id="UP000708208"/>
    </source>
</evidence>
<accession>A0A8J2LB31</accession>
<protein>
    <submittedName>
        <fullName evidence="1">Uncharacterized protein</fullName>
    </submittedName>
</protein>
<feature type="non-terminal residue" evidence="1">
    <location>
        <position position="1"/>
    </location>
</feature>
<gene>
    <name evidence="1" type="ORF">AFUS01_LOCUS38088</name>
</gene>
<sequence>MEYLRVQSWENLPEDKLVQRMDLFIQQYSR</sequence>
<dbReference type="AlphaFoldDB" id="A0A8J2LB31"/>
<comment type="caution">
    <text evidence="1">The sequence shown here is derived from an EMBL/GenBank/DDBJ whole genome shotgun (WGS) entry which is preliminary data.</text>
</comment>
<keyword evidence="2" id="KW-1185">Reference proteome</keyword>
<dbReference type="Proteomes" id="UP000708208">
    <property type="component" value="Unassembled WGS sequence"/>
</dbReference>